<feature type="compositionally biased region" description="Pro residues" evidence="7">
    <location>
        <begin position="435"/>
        <end position="445"/>
    </location>
</feature>
<dbReference type="InterPro" id="IPR036259">
    <property type="entry name" value="MFS_trans_sf"/>
</dbReference>
<evidence type="ECO:0000256" key="7">
    <source>
        <dbReference type="SAM" id="MobiDB-lite"/>
    </source>
</evidence>
<dbReference type="PROSITE" id="PS50850">
    <property type="entry name" value="MFS"/>
    <property type="match status" value="1"/>
</dbReference>
<evidence type="ECO:0000259" key="9">
    <source>
        <dbReference type="PROSITE" id="PS50850"/>
    </source>
</evidence>
<keyword evidence="2" id="KW-0813">Transport</keyword>
<feature type="transmembrane region" description="Helical" evidence="8">
    <location>
        <begin position="86"/>
        <end position="105"/>
    </location>
</feature>
<keyword evidence="6 8" id="KW-0472">Membrane</keyword>
<dbReference type="PANTHER" id="PTHR42718:SF46">
    <property type="entry name" value="BLR6921 PROTEIN"/>
    <property type="match status" value="1"/>
</dbReference>
<evidence type="ECO:0000256" key="8">
    <source>
        <dbReference type="SAM" id="Phobius"/>
    </source>
</evidence>
<reference evidence="11" key="1">
    <citation type="journal article" date="2019" name="Int. J. Syst. Evol. Microbiol.">
        <title>The Global Catalogue of Microorganisms (GCM) 10K type strain sequencing project: providing services to taxonomists for standard genome sequencing and annotation.</title>
        <authorList>
            <consortium name="The Broad Institute Genomics Platform"/>
            <consortium name="The Broad Institute Genome Sequencing Center for Infectious Disease"/>
            <person name="Wu L."/>
            <person name="Ma J."/>
        </authorList>
    </citation>
    <scope>NUCLEOTIDE SEQUENCE [LARGE SCALE GENOMIC DNA]</scope>
    <source>
        <strain evidence="11">JCM 11117</strain>
    </source>
</reference>
<evidence type="ECO:0000256" key="6">
    <source>
        <dbReference type="ARBA" id="ARBA00023136"/>
    </source>
</evidence>
<feature type="compositionally biased region" description="Gly residues" evidence="7">
    <location>
        <begin position="381"/>
        <end position="403"/>
    </location>
</feature>
<dbReference type="Gene3D" id="1.20.1250.20">
    <property type="entry name" value="MFS general substrate transporter like domains"/>
    <property type="match status" value="1"/>
</dbReference>
<dbReference type="Pfam" id="PF07690">
    <property type="entry name" value="MFS_1"/>
    <property type="match status" value="1"/>
</dbReference>
<dbReference type="Proteomes" id="UP001499967">
    <property type="component" value="Unassembled WGS sequence"/>
</dbReference>
<dbReference type="SUPFAM" id="SSF103473">
    <property type="entry name" value="MFS general substrate transporter"/>
    <property type="match status" value="1"/>
</dbReference>
<dbReference type="PRINTS" id="PR01036">
    <property type="entry name" value="TCRTETB"/>
</dbReference>
<keyword evidence="5 8" id="KW-1133">Transmembrane helix</keyword>
<evidence type="ECO:0000256" key="3">
    <source>
        <dbReference type="ARBA" id="ARBA00022475"/>
    </source>
</evidence>
<feature type="transmembrane region" description="Helical" evidence="8">
    <location>
        <begin position="111"/>
        <end position="133"/>
    </location>
</feature>
<dbReference type="PANTHER" id="PTHR42718">
    <property type="entry name" value="MAJOR FACILITATOR SUPERFAMILY MULTIDRUG TRANSPORTER MFSC"/>
    <property type="match status" value="1"/>
</dbReference>
<feature type="domain" description="Major facilitator superfamily (MFS) profile" evidence="9">
    <location>
        <begin position="1"/>
        <end position="467"/>
    </location>
</feature>
<keyword evidence="11" id="KW-1185">Reference proteome</keyword>
<evidence type="ECO:0000256" key="1">
    <source>
        <dbReference type="ARBA" id="ARBA00004651"/>
    </source>
</evidence>
<comment type="caution">
    <text evidence="10">The sequence shown here is derived from an EMBL/GenBank/DDBJ whole genome shotgun (WGS) entry which is preliminary data.</text>
</comment>
<dbReference type="InterPro" id="IPR011701">
    <property type="entry name" value="MFS"/>
</dbReference>
<gene>
    <name evidence="10" type="ORF">GCM10009559_39230</name>
</gene>
<feature type="compositionally biased region" description="Basic and acidic residues" evidence="7">
    <location>
        <begin position="363"/>
        <end position="376"/>
    </location>
</feature>
<evidence type="ECO:0000313" key="11">
    <source>
        <dbReference type="Proteomes" id="UP001499967"/>
    </source>
</evidence>
<feature type="transmembrane region" description="Helical" evidence="8">
    <location>
        <begin position="298"/>
        <end position="319"/>
    </location>
</feature>
<keyword evidence="4 8" id="KW-0812">Transmembrane</keyword>
<name>A0ABP4B161_9PSEU</name>
<proteinExistence type="predicted"/>
<feature type="region of interest" description="Disordered" evidence="7">
    <location>
        <begin position="363"/>
        <end position="467"/>
    </location>
</feature>
<dbReference type="CDD" id="cd17321">
    <property type="entry name" value="MFS_MMR_MDR_like"/>
    <property type="match status" value="1"/>
</dbReference>
<evidence type="ECO:0000256" key="5">
    <source>
        <dbReference type="ARBA" id="ARBA00022989"/>
    </source>
</evidence>
<feature type="transmembrane region" description="Helical" evidence="8">
    <location>
        <begin position="274"/>
        <end position="292"/>
    </location>
</feature>
<feature type="transmembrane region" description="Helical" evidence="8">
    <location>
        <begin position="53"/>
        <end position="74"/>
    </location>
</feature>
<feature type="transmembrane region" description="Helical" evidence="8">
    <location>
        <begin position="170"/>
        <end position="189"/>
    </location>
</feature>
<feature type="transmembrane region" description="Helical" evidence="8">
    <location>
        <begin position="244"/>
        <end position="262"/>
    </location>
</feature>
<dbReference type="InterPro" id="IPR020846">
    <property type="entry name" value="MFS_dom"/>
</dbReference>
<dbReference type="EMBL" id="BAAAHP010000108">
    <property type="protein sequence ID" value="GAA0942784.1"/>
    <property type="molecule type" value="Genomic_DNA"/>
</dbReference>
<feature type="transmembrane region" description="Helical" evidence="8">
    <location>
        <begin position="145"/>
        <end position="164"/>
    </location>
</feature>
<feature type="transmembrane region" description="Helical" evidence="8">
    <location>
        <begin position="201"/>
        <end position="224"/>
    </location>
</feature>
<accession>A0ABP4B161</accession>
<sequence length="467" mass="46408">MVASYLVAAIVLQGPGGKLGDRIGHRRVLALGLALVAVGAVLGAAAGSIGVLAVARVLMAAGGAAIVPATLALLRIELPAERRGRAFGLFGAVMSLAAGIGPVVGGELVRAFGWPSIFAANLPVIGLASVLAAGRTRRPGSPRRSPFDVVGTVLLTAALAALVLGLDAPAATAAVLLGACAALVVPLVWWERRATDPVVAFGLFGSRAFTAGSLLVAFQNLVMYTLLFELPQVLAALLGADPAATGRLLVALTAAMIVASLVAGRITDRVGARLVALGGTLASLGAVGLLAAADLSSLAGLVLPLAVLGVGVGLATPAAQSASLTAVAREHSGAAAGIGTTMRYLGGVVGVALLGRLVDLTGDRPVGRAGRAPDRPRRLRGGPGGRSGLRGGSPGAVGGGAGAGARRPVTGADLRPPGNGRRRGSATGRARRPPRPPGRATPPRAPGRGSGWSRRGRRARPAPGRRR</sequence>
<keyword evidence="3" id="KW-1003">Cell membrane</keyword>
<protein>
    <submittedName>
        <fullName evidence="10">MFS transporter</fullName>
    </submittedName>
</protein>
<evidence type="ECO:0000313" key="10">
    <source>
        <dbReference type="EMBL" id="GAA0942784.1"/>
    </source>
</evidence>
<feature type="compositionally biased region" description="Basic residues" evidence="7">
    <location>
        <begin position="420"/>
        <end position="434"/>
    </location>
</feature>
<evidence type="ECO:0000256" key="2">
    <source>
        <dbReference type="ARBA" id="ARBA00022448"/>
    </source>
</evidence>
<comment type="subcellular location">
    <subcellularLocation>
        <location evidence="1">Cell membrane</location>
        <topology evidence="1">Multi-pass membrane protein</topology>
    </subcellularLocation>
</comment>
<evidence type="ECO:0000256" key="4">
    <source>
        <dbReference type="ARBA" id="ARBA00022692"/>
    </source>
</evidence>
<dbReference type="Gene3D" id="1.20.1720.10">
    <property type="entry name" value="Multidrug resistance protein D"/>
    <property type="match status" value="1"/>
</dbReference>
<organism evidence="10 11">
    <name type="scientific">Pseudonocardia zijingensis</name>
    <dbReference type="NCBI Taxonomy" id="153376"/>
    <lineage>
        <taxon>Bacteria</taxon>
        <taxon>Bacillati</taxon>
        <taxon>Actinomycetota</taxon>
        <taxon>Actinomycetes</taxon>
        <taxon>Pseudonocardiales</taxon>
        <taxon>Pseudonocardiaceae</taxon>
        <taxon>Pseudonocardia</taxon>
    </lineage>
</organism>
<feature type="compositionally biased region" description="Basic residues" evidence="7">
    <location>
        <begin position="454"/>
        <end position="467"/>
    </location>
</feature>
<feature type="transmembrane region" description="Helical" evidence="8">
    <location>
        <begin position="28"/>
        <end position="47"/>
    </location>
</feature>